<gene>
    <name evidence="5" type="ORF">BE17_44340</name>
</gene>
<evidence type="ECO:0000313" key="5">
    <source>
        <dbReference type="EMBL" id="KYF83159.1"/>
    </source>
</evidence>
<dbReference type="PROSITE" id="PS50112">
    <property type="entry name" value="PAS"/>
    <property type="match status" value="1"/>
</dbReference>
<dbReference type="SUPFAM" id="SSF55785">
    <property type="entry name" value="PYP-like sensor domain (PAS domain)"/>
    <property type="match status" value="2"/>
</dbReference>
<evidence type="ECO:0000256" key="1">
    <source>
        <dbReference type="ARBA" id="ARBA00022553"/>
    </source>
</evidence>
<dbReference type="SMART" id="SM00091">
    <property type="entry name" value="PAS"/>
    <property type="match status" value="1"/>
</dbReference>
<name>A0A150RSE6_SORCE</name>
<dbReference type="EMBL" id="JEMB01002147">
    <property type="protein sequence ID" value="KYF83159.1"/>
    <property type="molecule type" value="Genomic_DNA"/>
</dbReference>
<dbReference type="AlphaFoldDB" id="A0A150RSE6"/>
<dbReference type="Proteomes" id="UP000075635">
    <property type="component" value="Unassembled WGS sequence"/>
</dbReference>
<dbReference type="InterPro" id="IPR013656">
    <property type="entry name" value="PAS_4"/>
</dbReference>
<reference evidence="5 6" key="1">
    <citation type="submission" date="2014-02" db="EMBL/GenBank/DDBJ databases">
        <title>The small core and large imbalanced accessory genome model reveals a collaborative survival strategy of Sorangium cellulosum strains in nature.</title>
        <authorList>
            <person name="Han K."/>
            <person name="Peng R."/>
            <person name="Blom J."/>
            <person name="Li Y.-Z."/>
        </authorList>
    </citation>
    <scope>NUCLEOTIDE SEQUENCE [LARGE SCALE GENOMIC DNA]</scope>
    <source>
        <strain evidence="5 6">So0011-07</strain>
    </source>
</reference>
<dbReference type="Gene3D" id="3.30.450.20">
    <property type="entry name" value="PAS domain"/>
    <property type="match status" value="2"/>
</dbReference>
<dbReference type="InterPro" id="IPR035965">
    <property type="entry name" value="PAS-like_dom_sf"/>
</dbReference>
<dbReference type="NCBIfam" id="TIGR00229">
    <property type="entry name" value="sensory_box"/>
    <property type="match status" value="1"/>
</dbReference>
<sequence length="444" mass="48013">MTGGRMDIEGMQAELERLRREIKALEQRAQAAEAQAALYQGVFEHLPVPSALYRPDGVLADINLRNREMLAVPSKEAMVGKHNMYEDPVAVAGGYTAHFDRVIRSGECVIMAPTPYNTADAGLERAADRTVWTETRMSPADLGGARYVIGINLDVTDRMRAEKAYQDGAAFVTAILEHAPSAVYVKDLDGCYTLVNRHFERLIGLSREAVLGRADRDVVPSELAERFAQSERQVIATEAPLVMEEQLLLEGRTHCFVTTRFPLLDSRGRLYAVCGIFVEVTESRAAEAEAQRLQREIIRLQAARLRALSTPLLPIARGVVVMPLIGNIDAPRAQQVLEILLEGIVAHQASMVILDVTGVPTIDTQVASALVRTARAVNLLGAQVLLTGIQPAIARTLVELGVDLGGILVRSTLHAGIAYALAPGSGRVSGQARELSSGGAPFTG</sequence>
<feature type="coiled-coil region" evidence="2">
    <location>
        <begin position="1"/>
        <end position="42"/>
    </location>
</feature>
<evidence type="ECO:0000256" key="2">
    <source>
        <dbReference type="SAM" id="Coils"/>
    </source>
</evidence>
<comment type="caution">
    <text evidence="5">The sequence shown here is derived from an EMBL/GenBank/DDBJ whole genome shotgun (WGS) entry which is preliminary data.</text>
</comment>
<proteinExistence type="predicted"/>
<feature type="domain" description="STAS" evidence="4">
    <location>
        <begin position="309"/>
        <end position="420"/>
    </location>
</feature>
<organism evidence="5 6">
    <name type="scientific">Sorangium cellulosum</name>
    <name type="common">Polyangium cellulosum</name>
    <dbReference type="NCBI Taxonomy" id="56"/>
    <lineage>
        <taxon>Bacteria</taxon>
        <taxon>Pseudomonadati</taxon>
        <taxon>Myxococcota</taxon>
        <taxon>Polyangia</taxon>
        <taxon>Polyangiales</taxon>
        <taxon>Polyangiaceae</taxon>
        <taxon>Sorangium</taxon>
    </lineage>
</organism>
<evidence type="ECO:0000259" key="4">
    <source>
        <dbReference type="PROSITE" id="PS50801"/>
    </source>
</evidence>
<evidence type="ECO:0000313" key="6">
    <source>
        <dbReference type="Proteomes" id="UP000075635"/>
    </source>
</evidence>
<dbReference type="Gene3D" id="3.30.750.24">
    <property type="entry name" value="STAS domain"/>
    <property type="match status" value="1"/>
</dbReference>
<dbReference type="SUPFAM" id="SSF52091">
    <property type="entry name" value="SpoIIaa-like"/>
    <property type="match status" value="1"/>
</dbReference>
<feature type="domain" description="PAS" evidence="3">
    <location>
        <begin position="168"/>
        <end position="238"/>
    </location>
</feature>
<dbReference type="InterPro" id="IPR051932">
    <property type="entry name" value="Bact_StressResp_Reg"/>
</dbReference>
<dbReference type="PANTHER" id="PTHR33745">
    <property type="entry name" value="RSBT ANTAGONIST PROTEIN RSBS-RELATED"/>
    <property type="match status" value="1"/>
</dbReference>
<dbReference type="InterPro" id="IPR000014">
    <property type="entry name" value="PAS"/>
</dbReference>
<dbReference type="InterPro" id="IPR036513">
    <property type="entry name" value="STAS_dom_sf"/>
</dbReference>
<dbReference type="PROSITE" id="PS50801">
    <property type="entry name" value="STAS"/>
    <property type="match status" value="1"/>
</dbReference>
<keyword evidence="2" id="KW-0175">Coiled coil</keyword>
<dbReference type="Pfam" id="PF01740">
    <property type="entry name" value="STAS"/>
    <property type="match status" value="1"/>
</dbReference>
<dbReference type="CDD" id="cd00130">
    <property type="entry name" value="PAS"/>
    <property type="match status" value="1"/>
</dbReference>
<evidence type="ECO:0000259" key="3">
    <source>
        <dbReference type="PROSITE" id="PS50112"/>
    </source>
</evidence>
<protein>
    <submittedName>
        <fullName evidence="5">Fis family transcriptional regulator</fullName>
    </submittedName>
</protein>
<dbReference type="InterPro" id="IPR002645">
    <property type="entry name" value="STAS_dom"/>
</dbReference>
<dbReference type="CDD" id="cd07041">
    <property type="entry name" value="STAS_RsbR_RsbS_like"/>
    <property type="match status" value="1"/>
</dbReference>
<dbReference type="PANTHER" id="PTHR33745:SF3">
    <property type="entry name" value="RSBT CO-ANTAGONIST PROTEIN RSBRC"/>
    <property type="match status" value="1"/>
</dbReference>
<dbReference type="Pfam" id="PF08448">
    <property type="entry name" value="PAS_4"/>
    <property type="match status" value="1"/>
</dbReference>
<keyword evidence="1" id="KW-0597">Phosphoprotein</keyword>
<accession>A0A150RSE6</accession>